<evidence type="ECO:0000256" key="6">
    <source>
        <dbReference type="ARBA" id="ARBA00022771"/>
    </source>
</evidence>
<dbReference type="SMART" id="SM00154">
    <property type="entry name" value="ZnF_AN1"/>
    <property type="match status" value="1"/>
</dbReference>
<dbReference type="GO" id="GO:0033539">
    <property type="term" value="P:fatty acid beta-oxidation using acyl-CoA dehydrogenase"/>
    <property type="evidence" value="ECO:0007669"/>
    <property type="project" value="TreeGrafter"/>
</dbReference>
<organism evidence="16 17">
    <name type="scientific">Botryosphaeria dothidea</name>
    <dbReference type="NCBI Taxonomy" id="55169"/>
    <lineage>
        <taxon>Eukaryota</taxon>
        <taxon>Fungi</taxon>
        <taxon>Dikarya</taxon>
        <taxon>Ascomycota</taxon>
        <taxon>Pezizomycotina</taxon>
        <taxon>Dothideomycetes</taxon>
        <taxon>Dothideomycetes incertae sedis</taxon>
        <taxon>Botryosphaeriales</taxon>
        <taxon>Botryosphaeriaceae</taxon>
        <taxon>Botryosphaeria</taxon>
    </lineage>
</organism>
<evidence type="ECO:0000256" key="11">
    <source>
        <dbReference type="PROSITE-ProRule" id="PRU00449"/>
    </source>
</evidence>
<dbReference type="InterPro" id="IPR037069">
    <property type="entry name" value="AcylCoA_DH/ox_N_sf"/>
</dbReference>
<keyword evidence="7" id="KW-0274">FAD</keyword>
<evidence type="ECO:0000259" key="14">
    <source>
        <dbReference type="PROSITE" id="PS50255"/>
    </source>
</evidence>
<dbReference type="PANTHER" id="PTHR48083:SF28">
    <property type="entry name" value="ACYL-COA DEHYDROGENASE FAMILY PROTEIN (AFU_ORTHOLOGUE AFUA_6G10880)-RELATED"/>
    <property type="match status" value="1"/>
</dbReference>
<dbReference type="AlphaFoldDB" id="A0A8H4N3C8"/>
<dbReference type="PROSITE" id="PS00072">
    <property type="entry name" value="ACYL_COA_DH_1"/>
    <property type="match status" value="1"/>
</dbReference>
<dbReference type="InterPro" id="IPR000626">
    <property type="entry name" value="Ubiquitin-like_dom"/>
</dbReference>
<dbReference type="PANTHER" id="PTHR48083">
    <property type="entry name" value="MEDIUM-CHAIN SPECIFIC ACYL-COA DEHYDROGENASE, MITOCHONDRIAL-RELATED"/>
    <property type="match status" value="1"/>
</dbReference>
<dbReference type="PROSITE" id="PS00191">
    <property type="entry name" value="CYTOCHROME_B5_1"/>
    <property type="match status" value="1"/>
</dbReference>
<name>A0A8H4N3C8_9PEZI</name>
<dbReference type="InterPro" id="IPR000058">
    <property type="entry name" value="Znf_AN1"/>
</dbReference>
<dbReference type="InterPro" id="IPR036400">
    <property type="entry name" value="Cyt_B5-like_heme/steroid_sf"/>
</dbReference>
<evidence type="ECO:0000259" key="13">
    <source>
        <dbReference type="PROSITE" id="PS50053"/>
    </source>
</evidence>
<dbReference type="InterPro" id="IPR029071">
    <property type="entry name" value="Ubiquitin-like_domsf"/>
</dbReference>
<dbReference type="Gene3D" id="1.20.140.10">
    <property type="entry name" value="Butyryl-CoA Dehydrogenase, subunit A, domain 3"/>
    <property type="match status" value="1"/>
</dbReference>
<dbReference type="SUPFAM" id="SSF56645">
    <property type="entry name" value="Acyl-CoA dehydrogenase NM domain-like"/>
    <property type="match status" value="1"/>
</dbReference>
<keyword evidence="4" id="KW-0285">Flavoprotein</keyword>
<dbReference type="SMART" id="SM00213">
    <property type="entry name" value="UBQ"/>
    <property type="match status" value="1"/>
</dbReference>
<keyword evidence="8" id="KW-0862">Zinc</keyword>
<dbReference type="InterPro" id="IPR036250">
    <property type="entry name" value="AcylCo_DH-like_C"/>
</dbReference>
<dbReference type="Gene3D" id="3.10.120.10">
    <property type="entry name" value="Cytochrome b5-like heme/steroid binding domain"/>
    <property type="match status" value="1"/>
</dbReference>
<evidence type="ECO:0000256" key="3">
    <source>
        <dbReference type="ARBA" id="ARBA00022617"/>
    </source>
</evidence>
<evidence type="ECO:0000259" key="15">
    <source>
        <dbReference type="PROSITE" id="PS51039"/>
    </source>
</evidence>
<evidence type="ECO:0000313" key="16">
    <source>
        <dbReference type="EMBL" id="KAF4305623.1"/>
    </source>
</evidence>
<dbReference type="InterPro" id="IPR009100">
    <property type="entry name" value="AcylCoA_DH/oxidase_NM_dom_sf"/>
</dbReference>
<dbReference type="EMBL" id="WWBZ02000040">
    <property type="protein sequence ID" value="KAF4305623.1"/>
    <property type="molecule type" value="Genomic_DNA"/>
</dbReference>
<accession>A0A8H4N3C8</accession>
<comment type="cofactor">
    <cofactor evidence="1">
        <name>FAD</name>
        <dbReference type="ChEBI" id="CHEBI:57692"/>
    </cofactor>
</comment>
<dbReference type="InterPro" id="IPR035896">
    <property type="entry name" value="AN1-like_Znf"/>
</dbReference>
<dbReference type="SUPFAM" id="SSF54236">
    <property type="entry name" value="Ubiquitin-like"/>
    <property type="match status" value="1"/>
</dbReference>
<dbReference type="Pfam" id="PF02770">
    <property type="entry name" value="Acyl-CoA_dh_M"/>
    <property type="match status" value="1"/>
</dbReference>
<dbReference type="Gene3D" id="4.10.1110.10">
    <property type="entry name" value="AN1-like Zinc finger"/>
    <property type="match status" value="1"/>
</dbReference>
<keyword evidence="17" id="KW-1185">Reference proteome</keyword>
<dbReference type="InterPro" id="IPR019956">
    <property type="entry name" value="Ubiquitin_dom"/>
</dbReference>
<dbReference type="Pfam" id="PF00441">
    <property type="entry name" value="Acyl-CoA_dh_1"/>
    <property type="match status" value="1"/>
</dbReference>
<sequence length="904" mass="98901">MPHQVLTRAEVAKHNNADDLWCIIDHRVYDLTDFLDAHPGGSVVLAQIAGTDATAAFYNLHRHEVLQKYASLCVGVLENETPEVVEQKAGELSAVPYAEPLWLRPTFHSPYYKDTHRALQQAVRVFTDTYVTPEAQEKERDGTYISQELIDRMAETNILAMKLGPGRHLHGRKLLGGAVDGKDFDYFHDLVVAQESVRAKARGFQDGNMAGMMISLTAVREWLGDKQLQAKVTEECLSGKKKICLAITEAFAGSDVAGIRTTAEKTPDGKHYIINGTKKWITNGMFCDYFVVGCKTDKGFSVILVDRQEGVETKPIKTSYSTAAATAYIQFENVKVPVNHLLGQEHKGFMVIMSNFNHERWAMCCGVISWQRIIVEECLKWANQRIVFGKNLLAQPVIRQKLAKMISHVEANQAWLEQITHQMCKMTYKEQARHLSGPIGLLKSFATRSAHEVADEAVNIFGGRGITQTGMGRVVEHFHRCYKFDAILGGTEEILADLGAPFDEPKTDERRRESACCRGCWSGGPGAAGWRWMEDRLAARAAGREALARWCALLGGRSSRLARALICAGRKVHMTAGASAGPIRGRRCAGVEMSAWTRSGVVVILDAGPASAVLCQPVPHGEASWTCDQPWSGAVQAAGVVGAAIRGVRSASQQGPSHALTLDVLLNASPPSTLFSSSEPPLLPFTPPPSALTISVSPSTPTPHHTTSPPSLTFPAAYHDTLPTSRVSTDCHSNMRSNSISSISSSSSAWDCEDSMQIFVKNIAGETFPLTVPSDTSIETLKSLLALRTNLPSSDLRLVHAGKHLTSADSTLTDYNIARDSTLHLALPVRGGMPPKKIRCSYKDCKDAAQRIVGDCGFCSGHFCGRHRLLEDHKCSGLEDCKKESHERNAEKLNSERTVAIRGI</sequence>
<evidence type="ECO:0000256" key="7">
    <source>
        <dbReference type="ARBA" id="ARBA00022827"/>
    </source>
</evidence>
<dbReference type="InterPro" id="IPR006089">
    <property type="entry name" value="Acyl-CoA_DH_CS"/>
</dbReference>
<dbReference type="SUPFAM" id="SSF55856">
    <property type="entry name" value="Cytochrome b5-like heme/steroid binding domain"/>
    <property type="match status" value="1"/>
</dbReference>
<dbReference type="GO" id="GO:0008270">
    <property type="term" value="F:zinc ion binding"/>
    <property type="evidence" value="ECO:0007669"/>
    <property type="project" value="UniProtKB-KW"/>
</dbReference>
<dbReference type="Gene3D" id="1.10.540.10">
    <property type="entry name" value="Acyl-CoA dehydrogenase/oxidase, N-terminal domain"/>
    <property type="match status" value="1"/>
</dbReference>
<dbReference type="GO" id="GO:0005737">
    <property type="term" value="C:cytoplasm"/>
    <property type="evidence" value="ECO:0007669"/>
    <property type="project" value="TreeGrafter"/>
</dbReference>
<keyword evidence="6 11" id="KW-0863">Zinc-finger</keyword>
<dbReference type="InterPro" id="IPR050741">
    <property type="entry name" value="Acyl-CoA_dehydrogenase"/>
</dbReference>
<dbReference type="InterPro" id="IPR046373">
    <property type="entry name" value="Acyl-CoA_Oxase/DH_mid-dom_sf"/>
</dbReference>
<evidence type="ECO:0000313" key="17">
    <source>
        <dbReference type="Proteomes" id="UP000572817"/>
    </source>
</evidence>
<dbReference type="InterPro" id="IPR013786">
    <property type="entry name" value="AcylCoA_DH/ox_N"/>
</dbReference>
<dbReference type="PROSITE" id="PS50053">
    <property type="entry name" value="UBIQUITIN_2"/>
    <property type="match status" value="1"/>
</dbReference>
<dbReference type="SUPFAM" id="SSF47203">
    <property type="entry name" value="Acyl-CoA dehydrogenase C-terminal domain-like"/>
    <property type="match status" value="1"/>
</dbReference>
<dbReference type="PROSITE" id="PS50255">
    <property type="entry name" value="CYTOCHROME_B5_2"/>
    <property type="match status" value="1"/>
</dbReference>
<dbReference type="Pfam" id="PF01428">
    <property type="entry name" value="zf-AN1"/>
    <property type="match status" value="1"/>
</dbReference>
<evidence type="ECO:0000256" key="10">
    <source>
        <dbReference type="ARBA" id="ARBA00023004"/>
    </source>
</evidence>
<keyword evidence="9" id="KW-0560">Oxidoreductase</keyword>
<gene>
    <name evidence="16" type="ORF">GTA08_BOTSDO06991</name>
</gene>
<dbReference type="Gene3D" id="3.10.20.90">
    <property type="entry name" value="Phosphatidylinositol 3-kinase Catalytic Subunit, Chain A, domain 1"/>
    <property type="match status" value="1"/>
</dbReference>
<evidence type="ECO:0000256" key="4">
    <source>
        <dbReference type="ARBA" id="ARBA00022630"/>
    </source>
</evidence>
<comment type="caution">
    <text evidence="16">The sequence shown here is derived from an EMBL/GenBank/DDBJ whole genome shotgun (WGS) entry which is preliminary data.</text>
</comment>
<keyword evidence="5" id="KW-0479">Metal-binding</keyword>
<evidence type="ECO:0000256" key="12">
    <source>
        <dbReference type="SAM" id="MobiDB-lite"/>
    </source>
</evidence>
<dbReference type="GO" id="GO:0050660">
    <property type="term" value="F:flavin adenine dinucleotide binding"/>
    <property type="evidence" value="ECO:0007669"/>
    <property type="project" value="InterPro"/>
</dbReference>
<evidence type="ECO:0000256" key="1">
    <source>
        <dbReference type="ARBA" id="ARBA00001974"/>
    </source>
</evidence>
<proteinExistence type="inferred from homology"/>
<feature type="domain" description="AN1-type" evidence="15">
    <location>
        <begin position="834"/>
        <end position="883"/>
    </location>
</feature>
<dbReference type="InterPro" id="IPR018506">
    <property type="entry name" value="Cyt_B5_heme-BS"/>
</dbReference>
<protein>
    <submittedName>
        <fullName evidence="16">Cytochrome b5</fullName>
    </submittedName>
</protein>
<feature type="region of interest" description="Disordered" evidence="12">
    <location>
        <begin position="687"/>
        <end position="718"/>
    </location>
</feature>
<dbReference type="GO" id="GO:0020037">
    <property type="term" value="F:heme binding"/>
    <property type="evidence" value="ECO:0007669"/>
    <property type="project" value="InterPro"/>
</dbReference>
<dbReference type="InterPro" id="IPR006091">
    <property type="entry name" value="Acyl-CoA_Oxase/DH_mid-dom"/>
</dbReference>
<keyword evidence="3" id="KW-0349">Heme</keyword>
<dbReference type="Pfam" id="PF00173">
    <property type="entry name" value="Cyt-b5"/>
    <property type="match status" value="1"/>
</dbReference>
<evidence type="ECO:0000256" key="2">
    <source>
        <dbReference type="ARBA" id="ARBA00009347"/>
    </source>
</evidence>
<evidence type="ECO:0000256" key="5">
    <source>
        <dbReference type="ARBA" id="ARBA00022723"/>
    </source>
</evidence>
<dbReference type="Pfam" id="PF02771">
    <property type="entry name" value="Acyl-CoA_dh_N"/>
    <property type="match status" value="1"/>
</dbReference>
<dbReference type="PROSITE" id="PS51039">
    <property type="entry name" value="ZF_AN1"/>
    <property type="match status" value="1"/>
</dbReference>
<dbReference type="Pfam" id="PF00240">
    <property type="entry name" value="ubiquitin"/>
    <property type="match status" value="1"/>
</dbReference>
<dbReference type="InterPro" id="IPR009075">
    <property type="entry name" value="AcylCo_DH/oxidase_C"/>
</dbReference>
<feature type="domain" description="Ubiquitin-like" evidence="13">
    <location>
        <begin position="756"/>
        <end position="832"/>
    </location>
</feature>
<dbReference type="InterPro" id="IPR001199">
    <property type="entry name" value="Cyt_B5-like_heme/steroid-bd"/>
</dbReference>
<feature type="compositionally biased region" description="Low complexity" evidence="12">
    <location>
        <begin position="693"/>
        <end position="711"/>
    </location>
</feature>
<reference evidence="16" key="1">
    <citation type="submission" date="2020-04" db="EMBL/GenBank/DDBJ databases">
        <title>Genome Assembly and Annotation of Botryosphaeria dothidea sdau 11-99, a Latent Pathogen of Apple Fruit Ring Rot in China.</title>
        <authorList>
            <person name="Yu C."/>
            <person name="Diao Y."/>
            <person name="Lu Q."/>
            <person name="Zhao J."/>
            <person name="Cui S."/>
            <person name="Peng C."/>
            <person name="He B."/>
            <person name="Liu H."/>
        </authorList>
    </citation>
    <scope>NUCLEOTIDE SEQUENCE [LARGE SCALE GENOMIC DNA]</scope>
    <source>
        <strain evidence="16">Sdau11-99</strain>
    </source>
</reference>
<keyword evidence="10" id="KW-0408">Iron</keyword>
<dbReference type="OrthoDB" id="428577at2759"/>
<dbReference type="Proteomes" id="UP000572817">
    <property type="component" value="Unassembled WGS sequence"/>
</dbReference>
<evidence type="ECO:0000256" key="8">
    <source>
        <dbReference type="ARBA" id="ARBA00022833"/>
    </source>
</evidence>
<comment type="similarity">
    <text evidence="2">Belongs to the acyl-CoA dehydrogenase family.</text>
</comment>
<feature type="domain" description="Cytochrome b5 heme-binding" evidence="14">
    <location>
        <begin position="3"/>
        <end position="78"/>
    </location>
</feature>
<dbReference type="PRINTS" id="PR00348">
    <property type="entry name" value="UBIQUITIN"/>
</dbReference>
<dbReference type="GO" id="GO:0003995">
    <property type="term" value="F:acyl-CoA dehydrogenase activity"/>
    <property type="evidence" value="ECO:0007669"/>
    <property type="project" value="InterPro"/>
</dbReference>
<dbReference type="Gene3D" id="2.40.110.10">
    <property type="entry name" value="Butyryl-CoA Dehydrogenase, subunit A, domain 2"/>
    <property type="match status" value="1"/>
</dbReference>
<dbReference type="SMART" id="SM01117">
    <property type="entry name" value="Cyt-b5"/>
    <property type="match status" value="1"/>
</dbReference>
<evidence type="ECO:0000256" key="9">
    <source>
        <dbReference type="ARBA" id="ARBA00023002"/>
    </source>
</evidence>
<dbReference type="SUPFAM" id="SSF118310">
    <property type="entry name" value="AN1-like Zinc finger"/>
    <property type="match status" value="1"/>
</dbReference>